<dbReference type="Proteomes" id="UP001054889">
    <property type="component" value="Unassembled WGS sequence"/>
</dbReference>
<accession>A0AAV5CGI1</accession>
<evidence type="ECO:0000313" key="2">
    <source>
        <dbReference type="Proteomes" id="UP001054889"/>
    </source>
</evidence>
<reference evidence="1" key="2">
    <citation type="submission" date="2021-12" db="EMBL/GenBank/DDBJ databases">
        <title>Resequencing data analysis of finger millet.</title>
        <authorList>
            <person name="Hatakeyama M."/>
            <person name="Aluri S."/>
            <person name="Balachadran M.T."/>
            <person name="Sivarajan S.R."/>
            <person name="Poveda L."/>
            <person name="Shimizu-Inatsugi R."/>
            <person name="Schlapbach R."/>
            <person name="Sreeman S.M."/>
            <person name="Shimizu K.K."/>
        </authorList>
    </citation>
    <scope>NUCLEOTIDE SEQUENCE</scope>
</reference>
<reference evidence="1" key="1">
    <citation type="journal article" date="2018" name="DNA Res.">
        <title>Multiple hybrid de novo genome assembly of finger millet, an orphan allotetraploid crop.</title>
        <authorList>
            <person name="Hatakeyama M."/>
            <person name="Aluri S."/>
            <person name="Balachadran M.T."/>
            <person name="Sivarajan S.R."/>
            <person name="Patrignani A."/>
            <person name="Gruter S."/>
            <person name="Poveda L."/>
            <person name="Shimizu-Inatsugi R."/>
            <person name="Baeten J."/>
            <person name="Francoijs K.J."/>
            <person name="Nataraja K.N."/>
            <person name="Reddy Y.A.N."/>
            <person name="Phadnis S."/>
            <person name="Ravikumar R.L."/>
            <person name="Schlapbach R."/>
            <person name="Sreeman S.M."/>
            <person name="Shimizu K.K."/>
        </authorList>
    </citation>
    <scope>NUCLEOTIDE SEQUENCE</scope>
</reference>
<comment type="caution">
    <text evidence="1">The sequence shown here is derived from an EMBL/GenBank/DDBJ whole genome shotgun (WGS) entry which is preliminary data.</text>
</comment>
<sequence length="372" mass="39683">MLEVEVVLGVEVPERALVDGDVVLHVVDVVVPGWVLEGDAAEPLEPSKGHHLDEHGAAGQEHHVCEPCAVHAHHDVRRVDEPRKVWHVGVVVWLGDAHVELGHGRGVRHGALVEEPARALARDDEQARAVSPRRARAGGDGALETECAAEQALEVGDGLGAGGSRGVDAHGAVEGGADEDAREAVHLLVVVDVDDVVPGELAEQRGELVHPPVLDAADHELHLAVEVVRGGEERHQHVGVVVVQVAREAAVGEEEARDGVVARAQRRDGRVVGAAEGEERELADLVHGHGVVTPRVRLRLPLFRQRADVDQRVVAVHPDVAHRRATLGALARVVAGGAGRVEILLPDRAVQLVPRAVVVLVDLHHLKLRRLG</sequence>
<protein>
    <submittedName>
        <fullName evidence="1">Uncharacterized protein</fullName>
    </submittedName>
</protein>
<dbReference type="AlphaFoldDB" id="A0AAV5CGI1"/>
<dbReference type="EMBL" id="BQKI01000007">
    <property type="protein sequence ID" value="GJM97492.1"/>
    <property type="molecule type" value="Genomic_DNA"/>
</dbReference>
<proteinExistence type="predicted"/>
<organism evidence="1 2">
    <name type="scientific">Eleusine coracana subsp. coracana</name>
    <dbReference type="NCBI Taxonomy" id="191504"/>
    <lineage>
        <taxon>Eukaryota</taxon>
        <taxon>Viridiplantae</taxon>
        <taxon>Streptophyta</taxon>
        <taxon>Embryophyta</taxon>
        <taxon>Tracheophyta</taxon>
        <taxon>Spermatophyta</taxon>
        <taxon>Magnoliopsida</taxon>
        <taxon>Liliopsida</taxon>
        <taxon>Poales</taxon>
        <taxon>Poaceae</taxon>
        <taxon>PACMAD clade</taxon>
        <taxon>Chloridoideae</taxon>
        <taxon>Cynodonteae</taxon>
        <taxon>Eleusininae</taxon>
        <taxon>Eleusine</taxon>
    </lineage>
</organism>
<gene>
    <name evidence="1" type="primary">ga14422</name>
    <name evidence="1" type="ORF">PR202_ga14422</name>
</gene>
<evidence type="ECO:0000313" key="1">
    <source>
        <dbReference type="EMBL" id="GJM97492.1"/>
    </source>
</evidence>
<keyword evidence="2" id="KW-1185">Reference proteome</keyword>
<name>A0AAV5CGI1_ELECO</name>